<dbReference type="InterPro" id="IPR043128">
    <property type="entry name" value="Rev_trsase/Diguanyl_cyclase"/>
</dbReference>
<dbReference type="EMBL" id="JARKHS020033945">
    <property type="protein sequence ID" value="KAK8758597.1"/>
    <property type="molecule type" value="Genomic_DNA"/>
</dbReference>
<dbReference type="CDD" id="cd01949">
    <property type="entry name" value="GGDEF"/>
    <property type="match status" value="1"/>
</dbReference>
<protein>
    <recommendedName>
        <fullName evidence="2">GGDEF domain-containing protein</fullName>
    </recommendedName>
</protein>
<dbReference type="PROSITE" id="PS50887">
    <property type="entry name" value="GGDEF"/>
    <property type="match status" value="1"/>
</dbReference>
<dbReference type="EMBL" id="JARKHS020016865">
    <property type="protein sequence ID" value="KAK8773472.1"/>
    <property type="molecule type" value="Genomic_DNA"/>
</dbReference>
<dbReference type="SMART" id="SM00267">
    <property type="entry name" value="GGDEF"/>
    <property type="match status" value="1"/>
</dbReference>
<reference evidence="3" key="2">
    <citation type="submission" date="2023-03" db="EMBL/GenBank/DDBJ databases">
        <authorList>
            <person name="Thuy-Boun P."/>
        </authorList>
    </citation>
    <scope>NUCLEOTIDE SEQUENCE</scope>
    <source>
        <strain evidence="3">F_SG_1</strain>
        <tissue evidence="3">Salivary glands</tissue>
    </source>
</reference>
<dbReference type="SUPFAM" id="SSF55073">
    <property type="entry name" value="Nucleotide cyclase"/>
    <property type="match status" value="1"/>
</dbReference>
<dbReference type="Pfam" id="PF00990">
    <property type="entry name" value="GGDEF"/>
    <property type="match status" value="1"/>
</dbReference>
<dbReference type="GO" id="GO:0043709">
    <property type="term" value="P:cell adhesion involved in single-species biofilm formation"/>
    <property type="evidence" value="ECO:0007669"/>
    <property type="project" value="TreeGrafter"/>
</dbReference>
<dbReference type="AlphaFoldDB" id="A0AAQ4D807"/>
<evidence type="ECO:0000313" key="3">
    <source>
        <dbReference type="EMBL" id="KAK8758597.1"/>
    </source>
</evidence>
<sequence>MLRNGSASVAGALLESCLTQLQQARSEKSCRDVFAGYLARIIGPQWLLYFGVLTLNDRLTPLLAQREGDDWQPDRCDVDEMCSCLVESQKAGHQSKRVPSVQLKVKRDGVGTVRFFRIGGHAVVIMVTSADMRHPLPEDFRPALREFAFTLHQLELEEVAKGAACDQLTQLLNKRAYQDKTRRRLLAACIQRSVASVAIMDLDNFKKMNTDLGYLDADRVVASVGRLICESVKGDESVVAGRFGGDEFMFTFDADADVAKSVMQGILSRLSDIKPCFTGKDAVDKFRNLGACKASIGIAEYRFDALRYGNYDSEVERAAEDVITKANKALTKAKERKNCIEVYRELLITPC</sequence>
<proteinExistence type="predicted"/>
<keyword evidence="1" id="KW-0456">Lyase</keyword>
<dbReference type="PANTHER" id="PTHR45138">
    <property type="entry name" value="REGULATORY COMPONENTS OF SENSORY TRANSDUCTION SYSTEM"/>
    <property type="match status" value="1"/>
</dbReference>
<dbReference type="PANTHER" id="PTHR45138:SF9">
    <property type="entry name" value="DIGUANYLATE CYCLASE DGCM-RELATED"/>
    <property type="match status" value="1"/>
</dbReference>
<accession>A0AAQ4D807</accession>
<dbReference type="Gene3D" id="3.30.70.270">
    <property type="match status" value="1"/>
</dbReference>
<reference evidence="3 5" key="1">
    <citation type="journal article" date="2023" name="Arcadia Sci">
        <title>De novo assembly of a long-read Amblyomma americanum tick genome.</title>
        <authorList>
            <person name="Chou S."/>
            <person name="Poskanzer K.E."/>
            <person name="Rollins M."/>
            <person name="Thuy-Boun P.S."/>
        </authorList>
    </citation>
    <scope>NUCLEOTIDE SEQUENCE [LARGE SCALE GENOMIC DNA]</scope>
    <source>
        <strain evidence="3">F_SG_1</strain>
        <tissue evidence="3">Salivary glands</tissue>
    </source>
</reference>
<name>A0AAQ4D807_AMBAM</name>
<evidence type="ECO:0000259" key="2">
    <source>
        <dbReference type="PROSITE" id="PS50887"/>
    </source>
</evidence>
<dbReference type="GO" id="GO:0052621">
    <property type="term" value="F:diguanylate cyclase activity"/>
    <property type="evidence" value="ECO:0007669"/>
    <property type="project" value="TreeGrafter"/>
</dbReference>
<dbReference type="InterPro" id="IPR050469">
    <property type="entry name" value="Diguanylate_Cyclase"/>
</dbReference>
<keyword evidence="5" id="KW-1185">Reference proteome</keyword>
<organism evidence="3 5">
    <name type="scientific">Amblyomma americanum</name>
    <name type="common">Lone star tick</name>
    <dbReference type="NCBI Taxonomy" id="6943"/>
    <lineage>
        <taxon>Eukaryota</taxon>
        <taxon>Metazoa</taxon>
        <taxon>Ecdysozoa</taxon>
        <taxon>Arthropoda</taxon>
        <taxon>Chelicerata</taxon>
        <taxon>Arachnida</taxon>
        <taxon>Acari</taxon>
        <taxon>Parasitiformes</taxon>
        <taxon>Ixodida</taxon>
        <taxon>Ixodoidea</taxon>
        <taxon>Ixodidae</taxon>
        <taxon>Amblyomminae</taxon>
        <taxon>Amblyomma</taxon>
    </lineage>
</organism>
<dbReference type="Proteomes" id="UP001321473">
    <property type="component" value="Unassembled WGS sequence"/>
</dbReference>
<evidence type="ECO:0000313" key="4">
    <source>
        <dbReference type="EMBL" id="KAK8773472.1"/>
    </source>
</evidence>
<feature type="domain" description="GGDEF" evidence="2">
    <location>
        <begin position="193"/>
        <end position="345"/>
    </location>
</feature>
<dbReference type="NCBIfam" id="TIGR00254">
    <property type="entry name" value="GGDEF"/>
    <property type="match status" value="1"/>
</dbReference>
<dbReference type="GO" id="GO:0016829">
    <property type="term" value="F:lyase activity"/>
    <property type="evidence" value="ECO:0007669"/>
    <property type="project" value="UniProtKB-KW"/>
</dbReference>
<dbReference type="InterPro" id="IPR029787">
    <property type="entry name" value="Nucleotide_cyclase"/>
</dbReference>
<dbReference type="GO" id="GO:0005886">
    <property type="term" value="C:plasma membrane"/>
    <property type="evidence" value="ECO:0007669"/>
    <property type="project" value="TreeGrafter"/>
</dbReference>
<reference evidence="3" key="3">
    <citation type="submission" date="2024-02" db="EMBL/GenBank/DDBJ databases">
        <authorList>
            <person name="Mcdaniel E.A."/>
            <person name="Celebi F.M."/>
            <person name="Reiter T."/>
            <person name="Weiss E.C."/>
            <person name="Chou S."/>
        </authorList>
    </citation>
    <scope>NUCLEOTIDE SEQUENCE</scope>
    <source>
        <strain evidence="3">F_SG_1</strain>
        <tissue evidence="3">Salivary glands</tissue>
    </source>
</reference>
<dbReference type="InterPro" id="IPR000160">
    <property type="entry name" value="GGDEF_dom"/>
</dbReference>
<evidence type="ECO:0000313" key="5">
    <source>
        <dbReference type="Proteomes" id="UP001321473"/>
    </source>
</evidence>
<evidence type="ECO:0000256" key="1">
    <source>
        <dbReference type="ARBA" id="ARBA00023239"/>
    </source>
</evidence>
<gene>
    <name evidence="3" type="ORF">V5799_003772</name>
    <name evidence="4" type="ORF">V5799_011993</name>
</gene>
<comment type="caution">
    <text evidence="3">The sequence shown here is derived from an EMBL/GenBank/DDBJ whole genome shotgun (WGS) entry which is preliminary data.</text>
</comment>